<gene>
    <name evidence="2" type="ORF">MICPUCDRAFT_53981</name>
</gene>
<dbReference type="RefSeq" id="XP_003064221.1">
    <property type="nucleotide sequence ID" value="XM_003064175.1"/>
</dbReference>
<evidence type="ECO:0000313" key="3">
    <source>
        <dbReference type="Proteomes" id="UP000001876"/>
    </source>
</evidence>
<dbReference type="OMA" id="MEHESWI"/>
<reference evidence="2 3" key="1">
    <citation type="journal article" date="2009" name="Science">
        <title>Green evolution and dynamic adaptations revealed by genomes of the marine picoeukaryotes Micromonas.</title>
        <authorList>
            <person name="Worden A.Z."/>
            <person name="Lee J.H."/>
            <person name="Mock T."/>
            <person name="Rouze P."/>
            <person name="Simmons M.P."/>
            <person name="Aerts A.L."/>
            <person name="Allen A.E."/>
            <person name="Cuvelier M.L."/>
            <person name="Derelle E."/>
            <person name="Everett M.V."/>
            <person name="Foulon E."/>
            <person name="Grimwood J."/>
            <person name="Gundlach H."/>
            <person name="Henrissat B."/>
            <person name="Napoli C."/>
            <person name="McDonald S.M."/>
            <person name="Parker M.S."/>
            <person name="Rombauts S."/>
            <person name="Salamov A."/>
            <person name="Von Dassow P."/>
            <person name="Badger J.H."/>
            <person name="Coutinho P.M."/>
            <person name="Demir E."/>
            <person name="Dubchak I."/>
            <person name="Gentemann C."/>
            <person name="Eikrem W."/>
            <person name="Gready J.E."/>
            <person name="John U."/>
            <person name="Lanier W."/>
            <person name="Lindquist E.A."/>
            <person name="Lucas S."/>
            <person name="Mayer K.F."/>
            <person name="Moreau H."/>
            <person name="Not F."/>
            <person name="Otillar R."/>
            <person name="Panaud O."/>
            <person name="Pangilinan J."/>
            <person name="Paulsen I."/>
            <person name="Piegu B."/>
            <person name="Poliakov A."/>
            <person name="Robbens S."/>
            <person name="Schmutz J."/>
            <person name="Toulza E."/>
            <person name="Wyss T."/>
            <person name="Zelensky A."/>
            <person name="Zhou K."/>
            <person name="Armbrust E.V."/>
            <person name="Bhattacharya D."/>
            <person name="Goodenough U.W."/>
            <person name="Van de Peer Y."/>
            <person name="Grigoriev I.V."/>
        </authorList>
    </citation>
    <scope>NUCLEOTIDE SEQUENCE [LARGE SCALE GENOMIC DNA]</scope>
    <source>
        <strain evidence="2 3">CCMP1545</strain>
    </source>
</reference>
<keyword evidence="1" id="KW-0472">Membrane</keyword>
<dbReference type="OrthoDB" id="10409098at2759"/>
<organism evidence="3">
    <name type="scientific">Micromonas pusilla (strain CCMP1545)</name>
    <name type="common">Picoplanktonic green alga</name>
    <dbReference type="NCBI Taxonomy" id="564608"/>
    <lineage>
        <taxon>Eukaryota</taxon>
        <taxon>Viridiplantae</taxon>
        <taxon>Chlorophyta</taxon>
        <taxon>Mamiellophyceae</taxon>
        <taxon>Mamiellales</taxon>
        <taxon>Mamiellaceae</taxon>
        <taxon>Micromonas</taxon>
    </lineage>
</organism>
<accession>C1N878</accession>
<feature type="transmembrane region" description="Helical" evidence="1">
    <location>
        <begin position="7"/>
        <end position="30"/>
    </location>
</feature>
<feature type="transmembrane region" description="Helical" evidence="1">
    <location>
        <begin position="139"/>
        <end position="164"/>
    </location>
</feature>
<evidence type="ECO:0000256" key="1">
    <source>
        <dbReference type="SAM" id="Phobius"/>
    </source>
</evidence>
<feature type="transmembrane region" description="Helical" evidence="1">
    <location>
        <begin position="50"/>
        <end position="76"/>
    </location>
</feature>
<keyword evidence="3" id="KW-1185">Reference proteome</keyword>
<feature type="transmembrane region" description="Helical" evidence="1">
    <location>
        <begin position="88"/>
        <end position="112"/>
    </location>
</feature>
<protein>
    <submittedName>
        <fullName evidence="2">Predicted protein</fullName>
    </submittedName>
</protein>
<proteinExistence type="predicted"/>
<evidence type="ECO:0000313" key="2">
    <source>
        <dbReference type="EMBL" id="EEH51843.1"/>
    </source>
</evidence>
<dbReference type="AlphaFoldDB" id="C1N878"/>
<keyword evidence="1" id="KW-1133">Transmembrane helix</keyword>
<keyword evidence="1" id="KW-0812">Transmembrane</keyword>
<dbReference type="Proteomes" id="UP000001876">
    <property type="component" value="Unassembled WGS sequence"/>
</dbReference>
<name>C1N878_MICPC</name>
<dbReference type="KEGG" id="mpp:MICPUCDRAFT_53981"/>
<dbReference type="GeneID" id="9689476"/>
<sequence length="188" mass="20564">MGAKKTLWIAWIINFVFGFLFCICAIVNASAVDKIRDHAHGLGDSSTEDLITAIVTTQAYGVVMCIIYGTFSLLVLLRKTTANSGAGVMYGVIIGSAVHMFFALAQVSALLMEHESWIKSLPAEYHWESDDKKTYEATYVMGFISCVLFFVLAVVKVFCISAVTKGDEPYDSFRDRYAREGGASANAA</sequence>
<dbReference type="EMBL" id="GG663750">
    <property type="protein sequence ID" value="EEH51843.1"/>
    <property type="molecule type" value="Genomic_DNA"/>
</dbReference>